<dbReference type="SUPFAM" id="SSF48239">
    <property type="entry name" value="Terpenoid cyclases/Protein prenyltransferases"/>
    <property type="match status" value="1"/>
</dbReference>
<dbReference type="SMART" id="SM01360">
    <property type="entry name" value="A2M"/>
    <property type="match status" value="1"/>
</dbReference>
<feature type="domain" description="Alpha-2-macroglobulin bait region" evidence="5">
    <location>
        <begin position="638"/>
        <end position="777"/>
    </location>
</feature>
<dbReference type="GO" id="GO:0004866">
    <property type="term" value="F:endopeptidase inhibitor activity"/>
    <property type="evidence" value="ECO:0007669"/>
    <property type="project" value="InterPro"/>
</dbReference>
<dbReference type="SMART" id="SM01359">
    <property type="entry name" value="A2M_N_2"/>
    <property type="match status" value="1"/>
</dbReference>
<sequence>MPKNKNSEEKFLFNLSLLSFLLIFFTNLLFISKPHYKQAVPSPETEVSEENQGETLGVWGSQKPVVYISGGSYKYSSGGLIPLSSRDDPAVEIDTRNVSGNAKFELYEADRESLFKYLLYKKENEQVSTEVDRSGLNLITSFEKKVGASEKVSLPLKERGIYYLRVSVGDTVTNSYIVRSNIASVVKEAGEEFVFWSQDLRTKKSLTSGNVKVYNLRDKTTELSNVSIGDDGVAKTRLTSEADIALVIQDEETAVVPINLRYLNTGYEWNRFGDFKLIKRYFTFTDRPLYRPGDTVYFKSIIRDEDDVRYTIPTGSVKATIKSYSQELPVYERDLPISSVGAVTGEVKLPKDIKTGNYYVSFSGSEWNGYAEFDVQEFRKPEYFVELSADKREFVSGDEIKLQVAGQYFSGQPLANVKVSYKVTSSDYYDWEYFDYIGDQISDDYRYGWWGGSNEIESGSLDLDSKGQATISVDAKKDKNEGKSRVYSVEVHYQDSSSDQAFDRKNILVYPGEFGIYRKNYMWSVKAGDELSPIFKLHGHKDSVVLSGQKIKATIESEVYDKGTRNYYNRKFEKVLDKEFKTNAHGEVEIKFRPQKEGQYKYTLESQDGRGNEIIKIYYFYATDQNYSRYSETSSGKLSITPDKAQYEPGNLAKVILYSEIPDRDVFVSFDRERLNRYQVVKMRGNTAILDLPLIATDMPNIYLSAVSFGNTELESTYENIKVSAERMRLQVKITPDGNKYKPGDIASVDIETKDKFGNPISADVAVWAVDKAIFELENSKLGNIYDIFWFNRYENTVTGHSLEGIVVNTSEQGGGCFAPGTKILLGDGKTKNIEDIKKGDSILTREAPMSDKLVKAKVKEVTIRQVWGYLLINGKLKITDNHIILANGKWVEAASLRSGDLLATTDGQEVVESVEWHLGKTDVYNLEIEKYHTFFADGIFVHNQKGGATRDVLKDTAYWNPSVSTDASGHARITIKLPENLTTWTISAVAVTSDTKVGQQKADIVVTKDIIVRPILPNVLREGDEIMLSALVQNFTDSDKVFNVKMVFAQGDVEMPEKTNISIPSKGTQQIFWKVKPTKVSEESTVQIIAYEVNNVTSGDNILRKIPVVRFGFKETAGFSGDGDKEYKVNLHVDSVNENTSITLNLAPTVLGSLPASMNYLISYPYGCVEQTTSRFVPTVIIKNHAELFPDLIKTKDIDGIITKGISRLVSLQQSNGGWGWWYSQGSSYISAYVVEYLLQAKALGYEVDENMMARAKSFFENLNPTNDYDSVTRFYALTLLGSDKAPKQMTAKSDMNDFLVAMLVIANKKQGVNDNNANGYNELVGRIKHEGNTVYWDNIGTSQYFASIDATTAMGIRAILEAGGDRGLAVSAVNYLTRSRNKHYWSNSYATANVIRAIVDLSVSGDEQNPNYTYEVELDGKKLTTGKVTYAKQVIREISIPAKSVDLNGTTLKLRKIGTGQMYSTLVVEEFRTDRDFVPEGKALKVTREIVNDKDQYRSLGVGEVARIKIKVEGLPNNSEYVVVEDTLPSGMVPVIESFKNEQFNQNNNYYWGREYKADGVIFSNTYWGGTKDTLEYRARVINSGVFWIPPATAEMMYSPEVNGVSSIKMLEIEDKTHDLPRPITNLTDLNNIRSKFKDSKSKNWLVILLFALVILVVLEKRFGLHKKVLEKYRALRPQLKQIDPSEKPEKDTTTIDDENNKPLQ</sequence>
<evidence type="ECO:0000259" key="4">
    <source>
        <dbReference type="SMART" id="SM00306"/>
    </source>
</evidence>
<keyword evidence="3" id="KW-0812">Transmembrane</keyword>
<dbReference type="InterPro" id="IPR008930">
    <property type="entry name" value="Terpenoid_cyclase/PrenylTrfase"/>
</dbReference>
<evidence type="ECO:0000313" key="7">
    <source>
        <dbReference type="EMBL" id="KKQ44037.1"/>
    </source>
</evidence>
<accession>A0A0G0HP98</accession>
<dbReference type="Pfam" id="PF00207">
    <property type="entry name" value="A2M"/>
    <property type="match status" value="1"/>
</dbReference>
<dbReference type="SMART" id="SM01419">
    <property type="entry name" value="Thiol-ester_cl"/>
    <property type="match status" value="1"/>
</dbReference>
<evidence type="ECO:0000259" key="5">
    <source>
        <dbReference type="SMART" id="SM01359"/>
    </source>
</evidence>
<gene>
    <name evidence="7" type="ORF">US62_C0035G0014</name>
</gene>
<dbReference type="Pfam" id="PF01835">
    <property type="entry name" value="MG2"/>
    <property type="match status" value="1"/>
</dbReference>
<protein>
    <submittedName>
        <fullName evidence="7">Alpha-2-macroglobulin-like protein</fullName>
    </submittedName>
</protein>
<dbReference type="SMART" id="SM00306">
    <property type="entry name" value="HintN"/>
    <property type="match status" value="1"/>
</dbReference>
<feature type="domain" description="Alpha-2-macroglobulin" evidence="6">
    <location>
        <begin position="957"/>
        <end position="1047"/>
    </location>
</feature>
<dbReference type="PROSITE" id="PS50817">
    <property type="entry name" value="INTEIN_N_TER"/>
    <property type="match status" value="1"/>
</dbReference>
<dbReference type="InterPro" id="IPR036844">
    <property type="entry name" value="Hint_dom_sf"/>
</dbReference>
<dbReference type="GO" id="GO:0016539">
    <property type="term" value="P:intein-mediated protein splicing"/>
    <property type="evidence" value="ECO:0007669"/>
    <property type="project" value="InterPro"/>
</dbReference>
<evidence type="ECO:0000313" key="8">
    <source>
        <dbReference type="Proteomes" id="UP000034603"/>
    </source>
</evidence>
<feature type="transmembrane region" description="Helical" evidence="3">
    <location>
        <begin position="1647"/>
        <end position="1666"/>
    </location>
</feature>
<dbReference type="Pfam" id="PF07678">
    <property type="entry name" value="TED_complement"/>
    <property type="match status" value="1"/>
</dbReference>
<dbReference type="InterPro" id="IPR002890">
    <property type="entry name" value="MG2"/>
</dbReference>
<evidence type="ECO:0000256" key="3">
    <source>
        <dbReference type="SAM" id="Phobius"/>
    </source>
</evidence>
<dbReference type="InterPro" id="IPR051802">
    <property type="entry name" value="YfhM-like"/>
</dbReference>
<dbReference type="Pfam" id="PF07703">
    <property type="entry name" value="A2M_BRD"/>
    <property type="match status" value="1"/>
</dbReference>
<dbReference type="CDD" id="cd02891">
    <property type="entry name" value="A2M_like"/>
    <property type="match status" value="1"/>
</dbReference>
<feature type="transmembrane region" description="Helical" evidence="3">
    <location>
        <begin position="12"/>
        <end position="31"/>
    </location>
</feature>
<dbReference type="PANTHER" id="PTHR40094">
    <property type="entry name" value="ALPHA-2-MACROGLOBULIN HOMOLOG"/>
    <property type="match status" value="1"/>
</dbReference>
<dbReference type="InterPro" id="IPR006141">
    <property type="entry name" value="Intein_N"/>
</dbReference>
<dbReference type="NCBIfam" id="TIGR01443">
    <property type="entry name" value="intein_Cterm"/>
    <property type="match status" value="1"/>
</dbReference>
<dbReference type="CDD" id="cd00081">
    <property type="entry name" value="Hint"/>
    <property type="match status" value="1"/>
</dbReference>
<name>A0A0G0HP98_9BACT</name>
<organism evidence="7 8">
    <name type="scientific">Candidatus Woesebacteria bacterium GW2011_GWA1_37_8</name>
    <dbReference type="NCBI Taxonomy" id="1618546"/>
    <lineage>
        <taxon>Bacteria</taxon>
        <taxon>Candidatus Woeseibacteriota</taxon>
    </lineage>
</organism>
<dbReference type="Proteomes" id="UP000034603">
    <property type="component" value="Unassembled WGS sequence"/>
</dbReference>
<dbReference type="Pfam" id="PF07591">
    <property type="entry name" value="PT-HINT"/>
    <property type="match status" value="1"/>
</dbReference>
<dbReference type="SUPFAM" id="SSF51294">
    <property type="entry name" value="Hedgehog/intein (Hint) domain"/>
    <property type="match status" value="1"/>
</dbReference>
<keyword evidence="3" id="KW-0472">Membrane</keyword>
<dbReference type="InterPro" id="IPR003587">
    <property type="entry name" value="Hint_dom_N"/>
</dbReference>
<comment type="similarity">
    <text evidence="1">Belongs to the protease inhibitor I39 (alpha-2-macroglobulin) family. Bacterial alpha-2-macroglobulin subfamily.</text>
</comment>
<dbReference type="InterPro" id="IPR030934">
    <property type="entry name" value="Intein_C"/>
</dbReference>
<dbReference type="EMBL" id="LBTR01000035">
    <property type="protein sequence ID" value="KKQ44037.1"/>
    <property type="molecule type" value="Genomic_DNA"/>
</dbReference>
<dbReference type="PANTHER" id="PTHR40094:SF1">
    <property type="entry name" value="UBIQUITIN DOMAIN-CONTAINING PROTEIN"/>
    <property type="match status" value="1"/>
</dbReference>
<dbReference type="InterPro" id="IPR011626">
    <property type="entry name" value="Alpha-macroglobulin_TED"/>
</dbReference>
<reference evidence="7 8" key="1">
    <citation type="journal article" date="2015" name="Nature">
        <title>rRNA introns, odd ribosomes, and small enigmatic genomes across a large radiation of phyla.</title>
        <authorList>
            <person name="Brown C.T."/>
            <person name="Hug L.A."/>
            <person name="Thomas B.C."/>
            <person name="Sharon I."/>
            <person name="Castelle C.J."/>
            <person name="Singh A."/>
            <person name="Wilkins M.J."/>
            <person name="Williams K.H."/>
            <person name="Banfield J.F."/>
        </authorList>
    </citation>
    <scope>NUCLEOTIDE SEQUENCE [LARGE SCALE GENOMIC DNA]</scope>
</reference>
<dbReference type="InterPro" id="IPR011625">
    <property type="entry name" value="A2M_N_BRD"/>
</dbReference>
<dbReference type="Gene3D" id="1.50.10.20">
    <property type="match status" value="1"/>
</dbReference>
<feature type="domain" description="Hint" evidence="4">
    <location>
        <begin position="815"/>
        <end position="907"/>
    </location>
</feature>
<proteinExistence type="inferred from homology"/>
<keyword evidence="3" id="KW-1133">Transmembrane helix</keyword>
<dbReference type="GO" id="GO:0005615">
    <property type="term" value="C:extracellular space"/>
    <property type="evidence" value="ECO:0007669"/>
    <property type="project" value="InterPro"/>
</dbReference>
<feature type="region of interest" description="Disordered" evidence="2">
    <location>
        <begin position="1683"/>
        <end position="1707"/>
    </location>
</feature>
<evidence type="ECO:0000259" key="6">
    <source>
        <dbReference type="SMART" id="SM01360"/>
    </source>
</evidence>
<dbReference type="Gene3D" id="2.60.40.1930">
    <property type="match status" value="1"/>
</dbReference>
<dbReference type="Pfam" id="PF17973">
    <property type="entry name" value="bMG10"/>
    <property type="match status" value="1"/>
</dbReference>
<dbReference type="InterPro" id="IPR041246">
    <property type="entry name" value="Bact_MG10"/>
</dbReference>
<dbReference type="InterPro" id="IPR001599">
    <property type="entry name" value="Macroglobln_a2"/>
</dbReference>
<evidence type="ECO:0000256" key="2">
    <source>
        <dbReference type="SAM" id="MobiDB-lite"/>
    </source>
</evidence>
<dbReference type="Gene3D" id="2.170.16.10">
    <property type="entry name" value="Hedgehog/Intein (Hint) domain"/>
    <property type="match status" value="1"/>
</dbReference>
<feature type="compositionally biased region" description="Basic and acidic residues" evidence="2">
    <location>
        <begin position="1686"/>
        <end position="1696"/>
    </location>
</feature>
<dbReference type="InterPro" id="IPR047565">
    <property type="entry name" value="Alpha-macroglob_thiol-ester_cl"/>
</dbReference>
<dbReference type="PROSITE" id="PS50818">
    <property type="entry name" value="INTEIN_C_TER"/>
    <property type="match status" value="1"/>
</dbReference>
<evidence type="ECO:0000256" key="1">
    <source>
        <dbReference type="ARBA" id="ARBA00010556"/>
    </source>
</evidence>
<comment type="caution">
    <text evidence="7">The sequence shown here is derived from an EMBL/GenBank/DDBJ whole genome shotgun (WGS) entry which is preliminary data.</text>
</comment>